<dbReference type="PROSITE" id="PS00028">
    <property type="entry name" value="ZINC_FINGER_C2H2_1"/>
    <property type="match status" value="2"/>
</dbReference>
<dbReference type="PANTHER" id="PTHR46179:SF13">
    <property type="entry name" value="C2H2-TYPE DOMAIN-CONTAINING PROTEIN"/>
    <property type="match status" value="1"/>
</dbReference>
<evidence type="ECO:0000256" key="7">
    <source>
        <dbReference type="ARBA" id="ARBA00023242"/>
    </source>
</evidence>
<dbReference type="AlphaFoldDB" id="A0A2J6PS57"/>
<dbReference type="EMBL" id="KZ613503">
    <property type="protein sequence ID" value="PMD16766.1"/>
    <property type="molecule type" value="Genomic_DNA"/>
</dbReference>
<evidence type="ECO:0000256" key="2">
    <source>
        <dbReference type="ARBA" id="ARBA00022723"/>
    </source>
</evidence>
<keyword evidence="7" id="KW-0539">Nucleus</keyword>
<keyword evidence="2" id="KW-0479">Metal-binding</keyword>
<evidence type="ECO:0000256" key="9">
    <source>
        <dbReference type="SAM" id="MobiDB-lite"/>
    </source>
</evidence>
<evidence type="ECO:0000313" key="13">
    <source>
        <dbReference type="Proteomes" id="UP000235672"/>
    </source>
</evidence>
<keyword evidence="10" id="KW-0812">Transmembrane</keyword>
<dbReference type="PROSITE" id="PS50157">
    <property type="entry name" value="ZINC_FINGER_C2H2_2"/>
    <property type="match status" value="2"/>
</dbReference>
<feature type="domain" description="C2H2-type" evidence="11">
    <location>
        <begin position="170"/>
        <end position="199"/>
    </location>
</feature>
<dbReference type="InterPro" id="IPR051061">
    <property type="entry name" value="Zinc_finger_trans_reg"/>
</dbReference>
<dbReference type="GO" id="GO:0005634">
    <property type="term" value="C:nucleus"/>
    <property type="evidence" value="ECO:0007669"/>
    <property type="project" value="UniProtKB-SubCell"/>
</dbReference>
<dbReference type="PANTHER" id="PTHR46179">
    <property type="entry name" value="ZINC FINGER PROTEIN"/>
    <property type="match status" value="1"/>
</dbReference>
<feature type="domain" description="C2H2-type" evidence="11">
    <location>
        <begin position="198"/>
        <end position="226"/>
    </location>
</feature>
<organism evidence="12 13">
    <name type="scientific">Hyaloscypha hepaticicola</name>
    <dbReference type="NCBI Taxonomy" id="2082293"/>
    <lineage>
        <taxon>Eukaryota</taxon>
        <taxon>Fungi</taxon>
        <taxon>Dikarya</taxon>
        <taxon>Ascomycota</taxon>
        <taxon>Pezizomycotina</taxon>
        <taxon>Leotiomycetes</taxon>
        <taxon>Helotiales</taxon>
        <taxon>Hyaloscyphaceae</taxon>
        <taxon>Hyaloscypha</taxon>
    </lineage>
</organism>
<feature type="region of interest" description="Disordered" evidence="9">
    <location>
        <begin position="7"/>
        <end position="28"/>
    </location>
</feature>
<dbReference type="SUPFAM" id="SSF57667">
    <property type="entry name" value="beta-beta-alpha zinc fingers"/>
    <property type="match status" value="1"/>
</dbReference>
<evidence type="ECO:0000256" key="10">
    <source>
        <dbReference type="SAM" id="Phobius"/>
    </source>
</evidence>
<evidence type="ECO:0000313" key="12">
    <source>
        <dbReference type="EMBL" id="PMD16766.1"/>
    </source>
</evidence>
<keyword evidence="10" id="KW-0472">Membrane</keyword>
<dbReference type="SMART" id="SM00355">
    <property type="entry name" value="ZnF_C2H2"/>
    <property type="match status" value="2"/>
</dbReference>
<dbReference type="STRING" id="1745343.A0A2J6PS57"/>
<feature type="compositionally biased region" description="Basic and acidic residues" evidence="9">
    <location>
        <begin position="9"/>
        <end position="21"/>
    </location>
</feature>
<dbReference type="InterPro" id="IPR013087">
    <property type="entry name" value="Znf_C2H2_type"/>
</dbReference>
<evidence type="ECO:0000256" key="3">
    <source>
        <dbReference type="ARBA" id="ARBA00022771"/>
    </source>
</evidence>
<keyword evidence="6" id="KW-0804">Transcription</keyword>
<feature type="transmembrane region" description="Helical" evidence="10">
    <location>
        <begin position="39"/>
        <end position="61"/>
    </location>
</feature>
<evidence type="ECO:0000256" key="6">
    <source>
        <dbReference type="ARBA" id="ARBA00023163"/>
    </source>
</evidence>
<dbReference type="InterPro" id="IPR036236">
    <property type="entry name" value="Znf_C2H2_sf"/>
</dbReference>
<dbReference type="OrthoDB" id="3563638at2759"/>
<dbReference type="GO" id="GO:0008270">
    <property type="term" value="F:zinc ion binding"/>
    <property type="evidence" value="ECO:0007669"/>
    <property type="project" value="UniProtKB-KW"/>
</dbReference>
<sequence>MFWCLITGDDSRPKPSSRRSDGITLAPRATAKMQTPGEIAGLVLGIILGVLAIGVIVWLFCRAKRCKGYRGSDSTAETRRETHWEKAELDSSRNAIISIPHDSHELGLNFGRYSAGPPMLFWKPTEVERDLASRISMAVPLSEAVPETLSLSSAENCYEDDEAAAISSHFPCPEPSCSRTFSKQYKLNHHMRYHAKSKQCPTCSKSFGTVTHLERHSNSAHSRTRLGGDAVFFSRKDNWRRHMEKKHGTQYL</sequence>
<evidence type="ECO:0000256" key="4">
    <source>
        <dbReference type="ARBA" id="ARBA00022833"/>
    </source>
</evidence>
<evidence type="ECO:0000256" key="1">
    <source>
        <dbReference type="ARBA" id="ARBA00004123"/>
    </source>
</evidence>
<dbReference type="Gene3D" id="3.30.160.60">
    <property type="entry name" value="Classic Zinc Finger"/>
    <property type="match status" value="1"/>
</dbReference>
<evidence type="ECO:0000256" key="8">
    <source>
        <dbReference type="PROSITE-ProRule" id="PRU00042"/>
    </source>
</evidence>
<accession>A0A2J6PS57</accession>
<name>A0A2J6PS57_9HELO</name>
<dbReference type="Pfam" id="PF00096">
    <property type="entry name" value="zf-C2H2"/>
    <property type="match status" value="2"/>
</dbReference>
<keyword evidence="13" id="KW-1185">Reference proteome</keyword>
<gene>
    <name evidence="12" type="ORF">NA56DRAFT_662690</name>
</gene>
<dbReference type="Proteomes" id="UP000235672">
    <property type="component" value="Unassembled WGS sequence"/>
</dbReference>
<keyword evidence="3 8" id="KW-0863">Zinc-finger</keyword>
<reference evidence="12 13" key="1">
    <citation type="submission" date="2016-05" db="EMBL/GenBank/DDBJ databases">
        <title>A degradative enzymes factory behind the ericoid mycorrhizal symbiosis.</title>
        <authorList>
            <consortium name="DOE Joint Genome Institute"/>
            <person name="Martino E."/>
            <person name="Morin E."/>
            <person name="Grelet G."/>
            <person name="Kuo A."/>
            <person name="Kohler A."/>
            <person name="Daghino S."/>
            <person name="Barry K."/>
            <person name="Choi C."/>
            <person name="Cichocki N."/>
            <person name="Clum A."/>
            <person name="Copeland A."/>
            <person name="Hainaut M."/>
            <person name="Haridas S."/>
            <person name="Labutti K."/>
            <person name="Lindquist E."/>
            <person name="Lipzen A."/>
            <person name="Khouja H.-R."/>
            <person name="Murat C."/>
            <person name="Ohm R."/>
            <person name="Olson A."/>
            <person name="Spatafora J."/>
            <person name="Veneault-Fourrey C."/>
            <person name="Henrissat B."/>
            <person name="Grigoriev I."/>
            <person name="Martin F."/>
            <person name="Perotto S."/>
        </authorList>
    </citation>
    <scope>NUCLEOTIDE SEQUENCE [LARGE SCALE GENOMIC DNA]</scope>
    <source>
        <strain evidence="12 13">UAMH 7357</strain>
    </source>
</reference>
<comment type="subcellular location">
    <subcellularLocation>
        <location evidence="1">Nucleus</location>
    </subcellularLocation>
</comment>
<keyword evidence="10" id="KW-1133">Transmembrane helix</keyword>
<evidence type="ECO:0000259" key="11">
    <source>
        <dbReference type="PROSITE" id="PS50157"/>
    </source>
</evidence>
<keyword evidence="4" id="KW-0862">Zinc</keyword>
<keyword evidence="5" id="KW-0805">Transcription regulation</keyword>
<proteinExistence type="predicted"/>
<dbReference type="GO" id="GO:0006357">
    <property type="term" value="P:regulation of transcription by RNA polymerase II"/>
    <property type="evidence" value="ECO:0007669"/>
    <property type="project" value="TreeGrafter"/>
</dbReference>
<protein>
    <recommendedName>
        <fullName evidence="11">C2H2-type domain-containing protein</fullName>
    </recommendedName>
</protein>
<evidence type="ECO:0000256" key="5">
    <source>
        <dbReference type="ARBA" id="ARBA00023015"/>
    </source>
</evidence>